<evidence type="ECO:0000313" key="4">
    <source>
        <dbReference type="Proteomes" id="UP000012960"/>
    </source>
</evidence>
<evidence type="ECO:0000256" key="1">
    <source>
        <dbReference type="SAM" id="SignalP"/>
    </source>
</evidence>
<dbReference type="GO" id="GO:0022904">
    <property type="term" value="P:respiratory electron transport chain"/>
    <property type="evidence" value="ECO:0007669"/>
    <property type="project" value="InterPro"/>
</dbReference>
<dbReference type="Proteomes" id="UP000012960">
    <property type="component" value="Unplaced"/>
</dbReference>
<dbReference type="Gramene" id="Ma00_t01360.1">
    <property type="protein sequence ID" value="Ma00_p01360.1"/>
    <property type="gene ID" value="Ma00_g01360"/>
</dbReference>
<proteinExistence type="predicted"/>
<dbReference type="GO" id="GO:0009055">
    <property type="term" value="F:electron transfer activity"/>
    <property type="evidence" value="ECO:0007669"/>
    <property type="project" value="InterPro"/>
</dbReference>
<dbReference type="InterPro" id="IPR005797">
    <property type="entry name" value="Cyt_b/b6_N"/>
</dbReference>
<keyword evidence="4" id="KW-1185">Reference proteome</keyword>
<dbReference type="EnsemblPlants" id="Ma00_t01360.1">
    <property type="protein sequence ID" value="Ma00_p01360.1"/>
    <property type="gene ID" value="Ma00_g01360"/>
</dbReference>
<evidence type="ECO:0000313" key="3">
    <source>
        <dbReference type="EnsemblPlants" id="Ma00_p01360.1"/>
    </source>
</evidence>
<organism evidence="3 4">
    <name type="scientific">Musa acuminata subsp. malaccensis</name>
    <name type="common">Wild banana</name>
    <name type="synonym">Musa malaccensis</name>
    <dbReference type="NCBI Taxonomy" id="214687"/>
    <lineage>
        <taxon>Eukaryota</taxon>
        <taxon>Viridiplantae</taxon>
        <taxon>Streptophyta</taxon>
        <taxon>Embryophyta</taxon>
        <taxon>Tracheophyta</taxon>
        <taxon>Spermatophyta</taxon>
        <taxon>Magnoliopsida</taxon>
        <taxon>Liliopsida</taxon>
        <taxon>Zingiberales</taxon>
        <taxon>Musaceae</taxon>
        <taxon>Musa</taxon>
    </lineage>
</organism>
<feature type="chain" id="PRO_5032878256" description="Cytochrome b/b6 N-terminal region profile domain-containing protein" evidence="1">
    <location>
        <begin position="21"/>
        <end position="97"/>
    </location>
</feature>
<protein>
    <recommendedName>
        <fullName evidence="2">Cytochrome b/b6 N-terminal region profile domain-containing protein</fullName>
    </recommendedName>
</protein>
<dbReference type="InParanoid" id="A0A804HM95"/>
<feature type="domain" description="Cytochrome b/b6 N-terminal region profile" evidence="2">
    <location>
        <begin position="49"/>
        <end position="96"/>
    </location>
</feature>
<dbReference type="GO" id="GO:0016020">
    <property type="term" value="C:membrane"/>
    <property type="evidence" value="ECO:0007669"/>
    <property type="project" value="InterPro"/>
</dbReference>
<accession>A0A804HM95</accession>
<dbReference type="Gene3D" id="1.20.810.10">
    <property type="entry name" value="Cytochrome Bc1 Complex, Chain C"/>
    <property type="match status" value="1"/>
</dbReference>
<feature type="signal peptide" evidence="1">
    <location>
        <begin position="1"/>
        <end position="20"/>
    </location>
</feature>
<name>A0A804HM95_MUSAM</name>
<dbReference type="InterPro" id="IPR016174">
    <property type="entry name" value="Di-haem_cyt_TM"/>
</dbReference>
<reference evidence="3" key="1">
    <citation type="submission" date="2021-05" db="UniProtKB">
        <authorList>
            <consortium name="EnsemblPlants"/>
        </authorList>
    </citation>
    <scope>IDENTIFICATION</scope>
    <source>
        <strain evidence="3">subsp. malaccensis</strain>
    </source>
</reference>
<dbReference type="SUPFAM" id="SSF81342">
    <property type="entry name" value="Transmembrane di-heme cytochromes"/>
    <property type="match status" value="1"/>
</dbReference>
<dbReference type="Pfam" id="PF13631">
    <property type="entry name" value="Cytochrom_B_N_2"/>
    <property type="match status" value="1"/>
</dbReference>
<evidence type="ECO:0000259" key="2">
    <source>
        <dbReference type="Pfam" id="PF13631"/>
    </source>
</evidence>
<dbReference type="InterPro" id="IPR027387">
    <property type="entry name" value="Cytb/b6-like_sf"/>
</dbReference>
<sequence>MNPNHLRKGLLSFLLGRCYAGNPAQDKLGRPTGCSLKLIGESDQFIERMMVLMMILHVFRVYLTGGFQKPRVVYRFGFGCIDRGVTGYSLPWDSDSI</sequence>
<dbReference type="AlphaFoldDB" id="A0A804HM95"/>
<dbReference type="GO" id="GO:0016491">
    <property type="term" value="F:oxidoreductase activity"/>
    <property type="evidence" value="ECO:0007669"/>
    <property type="project" value="InterPro"/>
</dbReference>
<keyword evidence="1" id="KW-0732">Signal</keyword>